<organism evidence="2 3">
    <name type="scientific">Colletotrichum spinosum</name>
    <dbReference type="NCBI Taxonomy" id="1347390"/>
    <lineage>
        <taxon>Eukaryota</taxon>
        <taxon>Fungi</taxon>
        <taxon>Dikarya</taxon>
        <taxon>Ascomycota</taxon>
        <taxon>Pezizomycotina</taxon>
        <taxon>Sordariomycetes</taxon>
        <taxon>Hypocreomycetidae</taxon>
        <taxon>Glomerellales</taxon>
        <taxon>Glomerellaceae</taxon>
        <taxon>Colletotrichum</taxon>
        <taxon>Colletotrichum orbiculare species complex</taxon>
    </lineage>
</organism>
<feature type="chain" id="PRO_5020375650" description="DUF4185 domain-containing protein" evidence="1">
    <location>
        <begin position="25"/>
        <end position="290"/>
    </location>
</feature>
<proteinExistence type="predicted"/>
<evidence type="ECO:0000313" key="3">
    <source>
        <dbReference type="Proteomes" id="UP000295083"/>
    </source>
</evidence>
<sequence>MFQYTKYLLPIVAVLLAGNTSVNANPVVCRVDNTQPFGTNAINKPKVEHLGFQTADNSCSHRDLGFTGAIAVHDLNLVDNGRQRQLVPFNSSWGEKFDTGFGGTSLVEINPDAATAAVFYLVNQNSAGYWWPAHTNPRYGDIAAFRDPRSDFVYVWDGPPTTASGWVEGSSVYLVRVKASEAFDLSKYQYWWGLQQGWMSDRLTAFTSETATLWGTGQGQVVWSEFHGCYIFVRLGIGGGSVFLRTASRPEGPWSMDPGSHPYLDESGKMLVLSFTNNNRIQVIKATFSQ</sequence>
<protein>
    <recommendedName>
        <fullName evidence="4">DUF4185 domain-containing protein</fullName>
    </recommendedName>
</protein>
<evidence type="ECO:0008006" key="4">
    <source>
        <dbReference type="Google" id="ProtNLM"/>
    </source>
</evidence>
<evidence type="ECO:0000256" key="1">
    <source>
        <dbReference type="SAM" id="SignalP"/>
    </source>
</evidence>
<reference evidence="2 3" key="1">
    <citation type="submission" date="2018-11" db="EMBL/GenBank/DDBJ databases">
        <title>Genome sequence and assembly of Colletotrichum spinosum.</title>
        <authorList>
            <person name="Gan P."/>
            <person name="Shirasu K."/>
        </authorList>
    </citation>
    <scope>NUCLEOTIDE SEQUENCE [LARGE SCALE GENOMIC DNA]</scope>
    <source>
        <strain evidence="2 3">CBS 515.97</strain>
    </source>
</reference>
<dbReference type="AlphaFoldDB" id="A0A4R8QJD3"/>
<gene>
    <name evidence="2" type="ORF">C8035_v005713</name>
</gene>
<accession>A0A4R8QJD3</accession>
<comment type="caution">
    <text evidence="2">The sequence shown here is derived from an EMBL/GenBank/DDBJ whole genome shotgun (WGS) entry which is preliminary data.</text>
</comment>
<name>A0A4R8QJD3_9PEZI</name>
<feature type="signal peptide" evidence="1">
    <location>
        <begin position="1"/>
        <end position="24"/>
    </location>
</feature>
<keyword evidence="3" id="KW-1185">Reference proteome</keyword>
<dbReference type="Proteomes" id="UP000295083">
    <property type="component" value="Unassembled WGS sequence"/>
</dbReference>
<dbReference type="EMBL" id="QAPG01000012">
    <property type="protein sequence ID" value="TDZ39041.1"/>
    <property type="molecule type" value="Genomic_DNA"/>
</dbReference>
<keyword evidence="1" id="KW-0732">Signal</keyword>
<evidence type="ECO:0000313" key="2">
    <source>
        <dbReference type="EMBL" id="TDZ39041.1"/>
    </source>
</evidence>